<dbReference type="InterPro" id="IPR038606">
    <property type="entry name" value="To_sf"/>
</dbReference>
<evidence type="ECO:0000313" key="6">
    <source>
        <dbReference type="EMBL" id="KAB0792590.1"/>
    </source>
</evidence>
<evidence type="ECO:0000256" key="2">
    <source>
        <dbReference type="ARBA" id="ARBA00023108"/>
    </source>
</evidence>
<keyword evidence="1 4" id="KW-0732">Signal</keyword>
<dbReference type="Pfam" id="PF06585">
    <property type="entry name" value="JHBP"/>
    <property type="match status" value="1"/>
</dbReference>
<protein>
    <recommendedName>
        <fullName evidence="8">Protein takeout</fullName>
    </recommendedName>
</protein>
<evidence type="ECO:0008006" key="8">
    <source>
        <dbReference type="Google" id="ProtNLM"/>
    </source>
</evidence>
<dbReference type="EMBL" id="VVIM01000010">
    <property type="protein sequence ID" value="KAB0792590.1"/>
    <property type="molecule type" value="Genomic_DNA"/>
</dbReference>
<keyword evidence="2" id="KW-0090">Biological rhythms</keyword>
<dbReference type="OrthoDB" id="8190514at2759"/>
<dbReference type="GO" id="GO:0007623">
    <property type="term" value="P:circadian rhythm"/>
    <property type="evidence" value="ECO:0007669"/>
    <property type="project" value="UniProtKB-ARBA"/>
</dbReference>
<dbReference type="PANTHER" id="PTHR11008:SF32">
    <property type="entry name" value="CIRCADIAN CLOCK-CONTROLLED PROTEIN DAYWAKE-RELATED"/>
    <property type="match status" value="1"/>
</dbReference>
<accession>A0A1Y1LXY5</accession>
<reference evidence="6" key="3">
    <citation type="submission" date="2019-08" db="EMBL/GenBank/DDBJ databases">
        <authorList>
            <consortium name="Photinus pyralis genome working group"/>
            <person name="Fallon T.R."/>
            <person name="Sander Lower S.E."/>
            <person name="Weng J.-K."/>
        </authorList>
    </citation>
    <scope>NUCLEOTIDE SEQUENCE</scope>
    <source>
        <strain evidence="6">1611_PpyrPB1</strain>
        <tissue evidence="6">Whole body</tissue>
    </source>
</reference>
<dbReference type="GO" id="GO:0005615">
    <property type="term" value="C:extracellular space"/>
    <property type="evidence" value="ECO:0007669"/>
    <property type="project" value="TreeGrafter"/>
</dbReference>
<dbReference type="FunFam" id="3.15.10.30:FF:000001">
    <property type="entry name" value="Takeout-like protein 1"/>
    <property type="match status" value="1"/>
</dbReference>
<feature type="chain" id="PRO_5036029866" description="Protein takeout" evidence="4">
    <location>
        <begin position="21"/>
        <end position="248"/>
    </location>
</feature>
<gene>
    <name evidence="6" type="ORF">PPYR_14549</name>
</gene>
<dbReference type="EMBL" id="GEZM01045827">
    <property type="protein sequence ID" value="JAV77668.1"/>
    <property type="molecule type" value="Transcribed_RNA"/>
</dbReference>
<evidence type="ECO:0000313" key="5">
    <source>
        <dbReference type="EMBL" id="JAV77668.1"/>
    </source>
</evidence>
<dbReference type="FunCoup" id="A0A1Y1LXY5">
    <property type="interactions" value="31"/>
</dbReference>
<dbReference type="SMART" id="SM00700">
    <property type="entry name" value="JHBP"/>
    <property type="match status" value="1"/>
</dbReference>
<reference evidence="6 7" key="2">
    <citation type="journal article" date="2018" name="Elife">
        <title>Firefly genomes illuminate parallel origins of bioluminescence in beetles.</title>
        <authorList>
            <person name="Fallon T.R."/>
            <person name="Lower S.E."/>
            <person name="Chang C.H."/>
            <person name="Bessho-Uehara M."/>
            <person name="Martin G.J."/>
            <person name="Bewick A.J."/>
            <person name="Behringer M."/>
            <person name="Debat H.J."/>
            <person name="Wong I."/>
            <person name="Day J.C."/>
            <person name="Suvorov A."/>
            <person name="Silva C.J."/>
            <person name="Stanger-Hall K.F."/>
            <person name="Hall D.W."/>
            <person name="Schmitz R.J."/>
            <person name="Nelson D.R."/>
            <person name="Lewis S.M."/>
            <person name="Shigenobu S."/>
            <person name="Bybee S.M."/>
            <person name="Larracuente A.M."/>
            <person name="Oba Y."/>
            <person name="Weng J.K."/>
        </authorList>
    </citation>
    <scope>NUCLEOTIDE SEQUENCE [LARGE SCALE GENOMIC DNA]</scope>
    <source>
        <strain evidence="6">1611_PpyrPB1</strain>
        <tissue evidence="6">Whole body</tissue>
    </source>
</reference>
<feature type="signal peptide" evidence="4">
    <location>
        <begin position="1"/>
        <end position="20"/>
    </location>
</feature>
<dbReference type="InterPro" id="IPR010562">
    <property type="entry name" value="Haemolymph_juvenile_hormone-bd"/>
</dbReference>
<comment type="similarity">
    <text evidence="3">Belongs to the TO family.</text>
</comment>
<sequence length="248" mass="28195">MYPWMTKHLLLVTVIVGVRALELPTDFQKCSRVDPQLNDCLISAIQLALPILVRGLPEFGIETIEPVKVPNMKIDSDEGSVHVVQNYRNVRFQHLSKMKIEDVRAKITDDLFLVDVKVALKETTFQADYSLNGKVLIIPIYGAGNCTFTLKNTSIDLHLEGEFSHRDGTKYVTVERAKVNIDPAKVEINFNNLFNGDQRLGASVNGVLNENWQELFKDVKPHYEESLETVFKSFANLILEKVPYDELF</sequence>
<reference evidence="5" key="1">
    <citation type="journal article" date="2016" name="Sci. Rep.">
        <title>Molecular characterization of firefly nuptial gifts: a multi-omics approach sheds light on postcopulatory sexual selection.</title>
        <authorList>
            <person name="Al-Wathiqui N."/>
            <person name="Fallon T.R."/>
            <person name="South A."/>
            <person name="Weng J.K."/>
            <person name="Lewis S.M."/>
        </authorList>
    </citation>
    <scope>NUCLEOTIDE SEQUENCE</scope>
</reference>
<name>A0A1Y1LXY5_PHOPY</name>
<evidence type="ECO:0000256" key="3">
    <source>
        <dbReference type="ARBA" id="ARBA00060902"/>
    </source>
</evidence>
<keyword evidence="7" id="KW-1185">Reference proteome</keyword>
<dbReference type="PANTHER" id="PTHR11008">
    <property type="entry name" value="PROTEIN TAKEOUT-LIKE PROTEIN"/>
    <property type="match status" value="1"/>
</dbReference>
<organism evidence="5">
    <name type="scientific">Photinus pyralis</name>
    <name type="common">Common eastern firefly</name>
    <name type="synonym">Lampyris pyralis</name>
    <dbReference type="NCBI Taxonomy" id="7054"/>
    <lineage>
        <taxon>Eukaryota</taxon>
        <taxon>Metazoa</taxon>
        <taxon>Ecdysozoa</taxon>
        <taxon>Arthropoda</taxon>
        <taxon>Hexapoda</taxon>
        <taxon>Insecta</taxon>
        <taxon>Pterygota</taxon>
        <taxon>Neoptera</taxon>
        <taxon>Endopterygota</taxon>
        <taxon>Coleoptera</taxon>
        <taxon>Polyphaga</taxon>
        <taxon>Elateriformia</taxon>
        <taxon>Elateroidea</taxon>
        <taxon>Lampyridae</taxon>
        <taxon>Lampyrinae</taxon>
        <taxon>Photinus</taxon>
    </lineage>
</organism>
<evidence type="ECO:0000256" key="4">
    <source>
        <dbReference type="SAM" id="SignalP"/>
    </source>
</evidence>
<dbReference type="Gene3D" id="3.15.10.30">
    <property type="entry name" value="Haemolymph juvenile hormone binding protein"/>
    <property type="match status" value="1"/>
</dbReference>
<proteinExistence type="inferred from homology"/>
<dbReference type="InParanoid" id="A0A1Y1LXY5"/>
<evidence type="ECO:0000256" key="1">
    <source>
        <dbReference type="ARBA" id="ARBA00022729"/>
    </source>
</evidence>
<dbReference type="AlphaFoldDB" id="A0A1Y1LXY5"/>
<evidence type="ECO:0000313" key="7">
    <source>
        <dbReference type="Proteomes" id="UP000327044"/>
    </source>
</evidence>
<dbReference type="Proteomes" id="UP000327044">
    <property type="component" value="Unassembled WGS sequence"/>
</dbReference>